<dbReference type="PANTHER" id="PTHR42733:SF12">
    <property type="entry name" value="PROTEINASE"/>
    <property type="match status" value="1"/>
</dbReference>
<sequence>MTLDGKKVAILIAPQGTEEREFVQPRDAVNQAGASLTVIGLEKGEAKTNNHDVEPGGSYAIDAAIGDVSADDFDALILPGGCVGADKLRASEEVVAFVRAFFEQQKPVAAICHAPWLLVEANVVHGRTLTSFPSIKTDIGNAGGDWVDREVVVDNGLITSRNPHDLPAFCAKIIEEFGEGLHAAQAQGV</sequence>
<proteinExistence type="inferred from homology"/>
<dbReference type="SUPFAM" id="SSF52317">
    <property type="entry name" value="Class I glutamine amidotransferase-like"/>
    <property type="match status" value="1"/>
</dbReference>
<dbReference type="InterPro" id="IPR029062">
    <property type="entry name" value="Class_I_gatase-like"/>
</dbReference>
<feature type="domain" description="DJ-1/PfpI" evidence="2">
    <location>
        <begin position="6"/>
        <end position="176"/>
    </location>
</feature>
<keyword evidence="3" id="KW-0645">Protease</keyword>
<evidence type="ECO:0000313" key="3">
    <source>
        <dbReference type="EMBL" id="NIJ06506.1"/>
    </source>
</evidence>
<gene>
    <name evidence="3" type="ORF">FHS31_000088</name>
</gene>
<dbReference type="NCBIfam" id="TIGR01382">
    <property type="entry name" value="PfpI"/>
    <property type="match status" value="1"/>
</dbReference>
<dbReference type="PANTHER" id="PTHR42733">
    <property type="entry name" value="DJ-1 PROTEIN"/>
    <property type="match status" value="1"/>
</dbReference>
<dbReference type="PROSITE" id="PS51276">
    <property type="entry name" value="PEPTIDASE_C56_PFPI"/>
    <property type="match status" value="1"/>
</dbReference>
<evidence type="ECO:0000313" key="4">
    <source>
        <dbReference type="Proteomes" id="UP000727456"/>
    </source>
</evidence>
<dbReference type="Gene3D" id="3.40.50.880">
    <property type="match status" value="1"/>
</dbReference>
<dbReference type="GO" id="GO:0016798">
    <property type="term" value="F:hydrolase activity, acting on glycosyl bonds"/>
    <property type="evidence" value="ECO:0007669"/>
    <property type="project" value="UniProtKB-KW"/>
</dbReference>
<dbReference type="Proteomes" id="UP000727456">
    <property type="component" value="Unassembled WGS sequence"/>
</dbReference>
<dbReference type="CDD" id="cd03134">
    <property type="entry name" value="GATase1_PfpI_like"/>
    <property type="match status" value="1"/>
</dbReference>
<keyword evidence="3" id="KW-0378">Hydrolase</keyword>
<dbReference type="InterPro" id="IPR006286">
    <property type="entry name" value="C56_PfpI-like"/>
</dbReference>
<evidence type="ECO:0000256" key="1">
    <source>
        <dbReference type="ARBA" id="ARBA00008542"/>
    </source>
</evidence>
<protein>
    <submittedName>
        <fullName evidence="3">Protease I</fullName>
        <ecNumber evidence="3">3.2.-.-</ecNumber>
    </submittedName>
</protein>
<dbReference type="InterPro" id="IPR002818">
    <property type="entry name" value="DJ-1/PfpI"/>
</dbReference>
<dbReference type="Pfam" id="PF01965">
    <property type="entry name" value="DJ-1_PfpI"/>
    <property type="match status" value="1"/>
</dbReference>
<dbReference type="EMBL" id="JAAOZC010000001">
    <property type="protein sequence ID" value="NIJ06506.1"/>
    <property type="molecule type" value="Genomic_DNA"/>
</dbReference>
<dbReference type="GO" id="GO:0006508">
    <property type="term" value="P:proteolysis"/>
    <property type="evidence" value="ECO:0007669"/>
    <property type="project" value="UniProtKB-KW"/>
</dbReference>
<name>A0ABX0TSB7_9SPHN</name>
<evidence type="ECO:0000259" key="2">
    <source>
        <dbReference type="Pfam" id="PF01965"/>
    </source>
</evidence>
<dbReference type="GO" id="GO:0008233">
    <property type="term" value="F:peptidase activity"/>
    <property type="evidence" value="ECO:0007669"/>
    <property type="project" value="UniProtKB-KW"/>
</dbReference>
<reference evidence="3 4" key="1">
    <citation type="submission" date="2020-03" db="EMBL/GenBank/DDBJ databases">
        <title>Genomic Encyclopedia of Type Strains, Phase III (KMG-III): the genomes of soil and plant-associated and newly described type strains.</title>
        <authorList>
            <person name="Whitman W."/>
        </authorList>
    </citation>
    <scope>NUCLEOTIDE SEQUENCE [LARGE SCALE GENOMIC DNA]</scope>
    <source>
        <strain evidence="3 4">CECT 8804</strain>
    </source>
</reference>
<comment type="caution">
    <text evidence="3">The sequence shown here is derived from an EMBL/GenBank/DDBJ whole genome shotgun (WGS) entry which is preliminary data.</text>
</comment>
<keyword evidence="4" id="KW-1185">Reference proteome</keyword>
<dbReference type="RefSeq" id="WP_167070979.1">
    <property type="nucleotide sequence ID" value="NZ_JAAOZC010000001.1"/>
</dbReference>
<comment type="similarity">
    <text evidence="1">Belongs to the peptidase C56 family.</text>
</comment>
<dbReference type="EC" id="3.2.-.-" evidence="3"/>
<organism evidence="3 4">
    <name type="scientific">Sphingomonas vulcanisoli</name>
    <dbReference type="NCBI Taxonomy" id="1658060"/>
    <lineage>
        <taxon>Bacteria</taxon>
        <taxon>Pseudomonadati</taxon>
        <taxon>Pseudomonadota</taxon>
        <taxon>Alphaproteobacteria</taxon>
        <taxon>Sphingomonadales</taxon>
        <taxon>Sphingomonadaceae</taxon>
        <taxon>Sphingomonas</taxon>
    </lineage>
</organism>
<keyword evidence="3" id="KW-0326">Glycosidase</keyword>
<accession>A0ABX0TSB7</accession>